<evidence type="ECO:0000256" key="7">
    <source>
        <dbReference type="RuleBase" id="RU000320"/>
    </source>
</evidence>
<dbReference type="GO" id="GO:0008137">
    <property type="term" value="F:NADH dehydrogenase (ubiquinone) activity"/>
    <property type="evidence" value="ECO:0007669"/>
    <property type="project" value="InterPro"/>
</dbReference>
<keyword evidence="6" id="KW-0520">NAD</keyword>
<name>A0A2W7RGT0_9RHOB</name>
<dbReference type="AlphaFoldDB" id="A0A2W7RGT0"/>
<reference evidence="9 10" key="1">
    <citation type="submission" date="2018-06" db="EMBL/GenBank/DDBJ databases">
        <title>Genomic Encyclopedia of Archaeal and Bacterial Type Strains, Phase II (KMG-II): from individual species to whole genera.</title>
        <authorList>
            <person name="Goeker M."/>
        </authorList>
    </citation>
    <scope>NUCLEOTIDE SEQUENCE [LARGE SCALE GENOMIC DNA]</scope>
    <source>
        <strain evidence="9 10">DSM 18774</strain>
    </source>
</reference>
<dbReference type="PANTHER" id="PTHR22773">
    <property type="entry name" value="NADH DEHYDROGENASE"/>
    <property type="match status" value="1"/>
</dbReference>
<accession>A0A2W7RGT0</accession>
<evidence type="ECO:0000256" key="1">
    <source>
        <dbReference type="ARBA" id="ARBA00002378"/>
    </source>
</evidence>
<feature type="transmembrane region" description="Helical" evidence="6">
    <location>
        <begin position="277"/>
        <end position="297"/>
    </location>
</feature>
<dbReference type="GO" id="GO:0042773">
    <property type="term" value="P:ATP synthesis coupled electron transport"/>
    <property type="evidence" value="ECO:0007669"/>
    <property type="project" value="InterPro"/>
</dbReference>
<keyword evidence="6" id="KW-0813">Transport</keyword>
<dbReference type="GO" id="GO:0048038">
    <property type="term" value="F:quinone binding"/>
    <property type="evidence" value="ECO:0007669"/>
    <property type="project" value="UniProtKB-KW"/>
</dbReference>
<feature type="transmembrane region" description="Helical" evidence="6">
    <location>
        <begin position="418"/>
        <end position="435"/>
    </location>
</feature>
<dbReference type="RefSeq" id="WP_111467279.1">
    <property type="nucleotide sequence ID" value="NZ_QKZS01000002.1"/>
</dbReference>
<organism evidence="9 10">
    <name type="scientific">Cereibacter changlensis</name>
    <dbReference type="NCBI Taxonomy" id="402884"/>
    <lineage>
        <taxon>Bacteria</taxon>
        <taxon>Pseudomonadati</taxon>
        <taxon>Pseudomonadota</taxon>
        <taxon>Alphaproteobacteria</taxon>
        <taxon>Rhodobacterales</taxon>
        <taxon>Paracoccaceae</taxon>
        <taxon>Cereibacter</taxon>
    </lineage>
</organism>
<dbReference type="Proteomes" id="UP000249538">
    <property type="component" value="Unassembled WGS sequence"/>
</dbReference>
<dbReference type="HAMAP" id="MF_00445">
    <property type="entry name" value="NDH1_NuoN_1"/>
    <property type="match status" value="1"/>
</dbReference>
<feature type="transmembrane region" description="Helical" evidence="6">
    <location>
        <begin position="342"/>
        <end position="361"/>
    </location>
</feature>
<feature type="transmembrane region" description="Helical" evidence="6">
    <location>
        <begin position="147"/>
        <end position="169"/>
    </location>
</feature>
<comment type="catalytic activity">
    <reaction evidence="6">
        <text>a quinone + NADH + 5 H(+)(in) = a quinol + NAD(+) + 4 H(+)(out)</text>
        <dbReference type="Rhea" id="RHEA:57888"/>
        <dbReference type="ChEBI" id="CHEBI:15378"/>
        <dbReference type="ChEBI" id="CHEBI:24646"/>
        <dbReference type="ChEBI" id="CHEBI:57540"/>
        <dbReference type="ChEBI" id="CHEBI:57945"/>
        <dbReference type="ChEBI" id="CHEBI:132124"/>
    </reaction>
</comment>
<keyword evidence="6" id="KW-1003">Cell membrane</keyword>
<feature type="domain" description="NADH:quinone oxidoreductase/Mrp antiporter transmembrane" evidence="8">
    <location>
        <begin position="112"/>
        <end position="390"/>
    </location>
</feature>
<feature type="transmembrane region" description="Helical" evidence="6">
    <location>
        <begin position="6"/>
        <end position="24"/>
    </location>
</feature>
<keyword evidence="3 6" id="KW-0812">Transmembrane</keyword>
<keyword evidence="5 6" id="KW-0472">Membrane</keyword>
<evidence type="ECO:0000313" key="9">
    <source>
        <dbReference type="EMBL" id="PZX57560.1"/>
    </source>
</evidence>
<evidence type="ECO:0000256" key="2">
    <source>
        <dbReference type="ARBA" id="ARBA00004127"/>
    </source>
</evidence>
<keyword evidence="6" id="KW-0874">Quinone</keyword>
<evidence type="ECO:0000259" key="8">
    <source>
        <dbReference type="Pfam" id="PF00361"/>
    </source>
</evidence>
<dbReference type="EC" id="7.1.1.-" evidence="6"/>
<feature type="transmembrane region" description="Helical" evidence="6">
    <location>
        <begin position="214"/>
        <end position="235"/>
    </location>
</feature>
<evidence type="ECO:0000313" key="10">
    <source>
        <dbReference type="Proteomes" id="UP000249538"/>
    </source>
</evidence>
<protein>
    <recommendedName>
        <fullName evidence="6">NADH-quinone oxidoreductase subunit N</fullName>
        <ecNumber evidence="6">7.1.1.-</ecNumber>
    </recommendedName>
    <alternativeName>
        <fullName evidence="6">NADH dehydrogenase I subunit N</fullName>
    </alternativeName>
    <alternativeName>
        <fullName evidence="6">NDH-1 subunit N</fullName>
    </alternativeName>
</protein>
<keyword evidence="6" id="KW-0830">Ubiquinone</keyword>
<dbReference type="GO" id="GO:0050136">
    <property type="term" value="F:NADH dehydrogenase (quinone) (non-electrogenic) activity"/>
    <property type="evidence" value="ECO:0007669"/>
    <property type="project" value="UniProtKB-UniRule"/>
</dbReference>
<dbReference type="PRINTS" id="PR01434">
    <property type="entry name" value="NADHDHGNASE5"/>
</dbReference>
<dbReference type="Pfam" id="PF00361">
    <property type="entry name" value="Proton_antipo_M"/>
    <property type="match status" value="1"/>
</dbReference>
<feature type="transmembrane region" description="Helical" evidence="6">
    <location>
        <begin position="367"/>
        <end position="397"/>
    </location>
</feature>
<dbReference type="GO" id="GO:0005886">
    <property type="term" value="C:plasma membrane"/>
    <property type="evidence" value="ECO:0007669"/>
    <property type="project" value="UniProtKB-SubCell"/>
</dbReference>
<feature type="transmembrane region" description="Helical" evidence="6">
    <location>
        <begin position="247"/>
        <end position="265"/>
    </location>
</feature>
<evidence type="ECO:0000256" key="3">
    <source>
        <dbReference type="ARBA" id="ARBA00022692"/>
    </source>
</evidence>
<comment type="function">
    <text evidence="1 6">NDH-1 shuttles electrons from NADH, via FMN and iron-sulfur (Fe-S) centers, to quinones in the respiratory chain. The immediate electron acceptor for the enzyme in this species is believed to be ubiquinone. Couples the redox reaction to proton translocation (for every two electrons transferred, four hydrogen ions are translocated across the cytoplasmic membrane), and thus conserves the redox energy in a proton gradient.</text>
</comment>
<gene>
    <name evidence="6" type="primary">nuoN</name>
    <name evidence="9" type="ORF">LX76_01106</name>
</gene>
<feature type="transmembrane region" description="Helical" evidence="6">
    <location>
        <begin position="119"/>
        <end position="135"/>
    </location>
</feature>
<comment type="subcellular location">
    <subcellularLocation>
        <location evidence="6">Cell membrane</location>
        <topology evidence="6">Multi-pass membrane protein</topology>
    </subcellularLocation>
    <subcellularLocation>
        <location evidence="2">Endomembrane system</location>
        <topology evidence="2">Multi-pass membrane protein</topology>
    </subcellularLocation>
    <subcellularLocation>
        <location evidence="7">Membrane</location>
        <topology evidence="7">Multi-pass membrane protein</topology>
    </subcellularLocation>
</comment>
<evidence type="ECO:0000256" key="6">
    <source>
        <dbReference type="HAMAP-Rule" id="MF_00445"/>
    </source>
</evidence>
<comment type="subunit">
    <text evidence="6">NDH-1 is composed of 14 different subunits. Subunits NuoA, H, J, K, L, M, N constitute the membrane sector of the complex.</text>
</comment>
<keyword evidence="4 6" id="KW-1133">Transmembrane helix</keyword>
<dbReference type="EMBL" id="QKZS01000002">
    <property type="protein sequence ID" value="PZX57560.1"/>
    <property type="molecule type" value="Genomic_DNA"/>
</dbReference>
<comment type="caution">
    <text evidence="9">The sequence shown here is derived from an EMBL/GenBank/DDBJ whole genome shotgun (WGS) entry which is preliminary data.</text>
</comment>
<feature type="transmembrane region" description="Helical" evidence="6">
    <location>
        <begin position="303"/>
        <end position="322"/>
    </location>
</feature>
<evidence type="ECO:0000256" key="4">
    <source>
        <dbReference type="ARBA" id="ARBA00022989"/>
    </source>
</evidence>
<proteinExistence type="inferred from homology"/>
<dbReference type="GO" id="GO:0012505">
    <property type="term" value="C:endomembrane system"/>
    <property type="evidence" value="ECO:0007669"/>
    <property type="project" value="UniProtKB-SubCell"/>
</dbReference>
<feature type="transmembrane region" description="Helical" evidence="6">
    <location>
        <begin position="65"/>
        <end position="85"/>
    </location>
</feature>
<keyword evidence="6" id="KW-1278">Translocase</keyword>
<comment type="similarity">
    <text evidence="6">Belongs to the complex I subunit 2 family.</text>
</comment>
<evidence type="ECO:0000256" key="5">
    <source>
        <dbReference type="ARBA" id="ARBA00023136"/>
    </source>
</evidence>
<sequence>MTQSLVPLGPLMALGFGAVAAMLLAPRHPALARRAAFLAFALALTSVLSRWDAPALPSALLRDDALARFGLLLVIPSGLAALTFLRPALPAKEGPALALLATLGAAVLCEAGHAASVFLGMELVTLSLVALFVLPMDRPALEAGYKFLILGAAAAAMLLFGFALAHAATGSLELSAWSARGVLVSLGAALLLAGLAFKFALVPFHMWTPDAFSGAPAAAAALAGVASKIGVLLVLLRLDAAGPPEPVWSLGLMLTGAGSILLGNLLSLRQESLVRMLGYSSIAHSGYLAVALGSGAALAPEAALFYLAAYAPALLAALCVAARLGPDPQRDDLRGLVWRNPLAGLSLALALLSMAGLPLAAGFLGKFYVFSALIAAGHWPALAVAIAGSALGLYYYLRFLTISFRQAPEAEPLALSPGDALLLALCALLTAWIGVYPQPLVALARAALP</sequence>
<dbReference type="InterPro" id="IPR010096">
    <property type="entry name" value="NADH-Q_OxRdtase_suN/2"/>
</dbReference>
<feature type="transmembrane region" description="Helical" evidence="6">
    <location>
        <begin position="181"/>
        <end position="202"/>
    </location>
</feature>
<dbReference type="InterPro" id="IPR001750">
    <property type="entry name" value="ND/Mrp_TM"/>
</dbReference>